<gene>
    <name evidence="1" type="ORF">IHE45_09G002400</name>
</gene>
<reference evidence="2" key="1">
    <citation type="journal article" date="2022" name="Nat. Commun.">
        <title>Chromosome evolution and the genetic basis of agronomically important traits in greater yam.</title>
        <authorList>
            <person name="Bredeson J.V."/>
            <person name="Lyons J.B."/>
            <person name="Oniyinde I.O."/>
            <person name="Okereke N.R."/>
            <person name="Kolade O."/>
            <person name="Nnabue I."/>
            <person name="Nwadili C.O."/>
            <person name="Hribova E."/>
            <person name="Parker M."/>
            <person name="Nwogha J."/>
            <person name="Shu S."/>
            <person name="Carlson J."/>
            <person name="Kariba R."/>
            <person name="Muthemba S."/>
            <person name="Knop K."/>
            <person name="Barton G.J."/>
            <person name="Sherwood A.V."/>
            <person name="Lopez-Montes A."/>
            <person name="Asiedu R."/>
            <person name="Jamnadass R."/>
            <person name="Muchugi A."/>
            <person name="Goodstein D."/>
            <person name="Egesi C.N."/>
            <person name="Featherston J."/>
            <person name="Asfaw A."/>
            <person name="Simpson G.G."/>
            <person name="Dolezel J."/>
            <person name="Hendre P.S."/>
            <person name="Van Deynze A."/>
            <person name="Kumar P.L."/>
            <person name="Obidiegwu J.E."/>
            <person name="Bhattacharjee R."/>
            <person name="Rokhsar D.S."/>
        </authorList>
    </citation>
    <scope>NUCLEOTIDE SEQUENCE [LARGE SCALE GENOMIC DNA]</scope>
    <source>
        <strain evidence="2">cv. TDa95/00328</strain>
    </source>
</reference>
<keyword evidence="2" id="KW-1185">Reference proteome</keyword>
<protein>
    <submittedName>
        <fullName evidence="1">Basic-leucine zipper domain-containing protein</fullName>
    </submittedName>
</protein>
<dbReference type="EMBL" id="CM037019">
    <property type="protein sequence ID" value="KAH7671671.1"/>
    <property type="molecule type" value="Genomic_DNA"/>
</dbReference>
<name>A0ACB7VD62_DIOAL</name>
<organism evidence="1 2">
    <name type="scientific">Dioscorea alata</name>
    <name type="common">Purple yam</name>
    <dbReference type="NCBI Taxonomy" id="55571"/>
    <lineage>
        <taxon>Eukaryota</taxon>
        <taxon>Viridiplantae</taxon>
        <taxon>Streptophyta</taxon>
        <taxon>Embryophyta</taxon>
        <taxon>Tracheophyta</taxon>
        <taxon>Spermatophyta</taxon>
        <taxon>Magnoliopsida</taxon>
        <taxon>Liliopsida</taxon>
        <taxon>Dioscoreales</taxon>
        <taxon>Dioscoreaceae</taxon>
        <taxon>Dioscorea</taxon>
    </lineage>
</organism>
<proteinExistence type="predicted"/>
<evidence type="ECO:0000313" key="1">
    <source>
        <dbReference type="EMBL" id="KAH7671671.1"/>
    </source>
</evidence>
<accession>A0ACB7VD62</accession>
<sequence length="289" mass="32166">MERSSSVRDMEELEEFLRSFPAAMNLAGADLFDLADFDTDIVDIFLEDTVDTSTMTKTETWSPTQYINGNVESPASILKPNNKSSIGGSSGSEQSDDETIEIETGFSPEQSTLTHDSKRIRRMESNRESARKSREKKQAHLANLQLLVDQLQEQKTSLQKQLGDANQQFSEAVMDNHVLSSGVEALRIKVKMVDLVVRSSFTFGLDSLLQNHIGVNNGSIPMMNTHLPFHQGPQQVLPVTREEAEAFNSSMQTDMQLQGTGMVTCFNLENMPATDVRAWDKLASNTTEP</sequence>
<evidence type="ECO:0000313" key="2">
    <source>
        <dbReference type="Proteomes" id="UP000827976"/>
    </source>
</evidence>
<dbReference type="Proteomes" id="UP000827976">
    <property type="component" value="Chromosome 9"/>
</dbReference>
<comment type="caution">
    <text evidence="1">The sequence shown here is derived from an EMBL/GenBank/DDBJ whole genome shotgun (WGS) entry which is preliminary data.</text>
</comment>